<protein>
    <recommendedName>
        <fullName evidence="4">Tim44-like domain-containing protein</fullName>
    </recommendedName>
</protein>
<feature type="region of interest" description="Disordered" evidence="1">
    <location>
        <begin position="192"/>
        <end position="218"/>
    </location>
</feature>
<evidence type="ECO:0008006" key="4">
    <source>
        <dbReference type="Google" id="ProtNLM"/>
    </source>
</evidence>
<organism evidence="2 3">
    <name type="scientific">Lagenidium giganteum</name>
    <dbReference type="NCBI Taxonomy" id="4803"/>
    <lineage>
        <taxon>Eukaryota</taxon>
        <taxon>Sar</taxon>
        <taxon>Stramenopiles</taxon>
        <taxon>Oomycota</taxon>
        <taxon>Peronosporomycetes</taxon>
        <taxon>Pythiales</taxon>
        <taxon>Pythiaceae</taxon>
    </lineage>
</organism>
<dbReference type="Proteomes" id="UP001146120">
    <property type="component" value="Unassembled WGS sequence"/>
</dbReference>
<reference evidence="2" key="2">
    <citation type="journal article" date="2023" name="Microbiol Resour">
        <title>Decontamination and Annotation of the Draft Genome Sequence of the Oomycete Lagenidium giganteum ARSEF 373.</title>
        <authorList>
            <person name="Morgan W.R."/>
            <person name="Tartar A."/>
        </authorList>
    </citation>
    <scope>NUCLEOTIDE SEQUENCE</scope>
    <source>
        <strain evidence="2">ARSEF 373</strain>
    </source>
</reference>
<accession>A0AAV2YXH7</accession>
<evidence type="ECO:0000313" key="2">
    <source>
        <dbReference type="EMBL" id="DAZ98306.1"/>
    </source>
</evidence>
<keyword evidence="3" id="KW-1185">Reference proteome</keyword>
<reference evidence="2" key="1">
    <citation type="submission" date="2022-11" db="EMBL/GenBank/DDBJ databases">
        <authorList>
            <person name="Morgan W.R."/>
            <person name="Tartar A."/>
        </authorList>
    </citation>
    <scope>NUCLEOTIDE SEQUENCE</scope>
    <source>
        <strain evidence="2">ARSEF 373</strain>
    </source>
</reference>
<evidence type="ECO:0000256" key="1">
    <source>
        <dbReference type="SAM" id="MobiDB-lite"/>
    </source>
</evidence>
<comment type="caution">
    <text evidence="2">The sequence shown here is derived from an EMBL/GenBank/DDBJ whole genome shotgun (WGS) entry which is preliminary data.</text>
</comment>
<dbReference type="AlphaFoldDB" id="A0AAV2YXH7"/>
<feature type="compositionally biased region" description="Low complexity" evidence="1">
    <location>
        <begin position="196"/>
        <end position="205"/>
    </location>
</feature>
<dbReference type="EMBL" id="DAKRPA010000110">
    <property type="protein sequence ID" value="DAZ98306.1"/>
    <property type="molecule type" value="Genomic_DNA"/>
</dbReference>
<proteinExistence type="predicted"/>
<gene>
    <name evidence="2" type="ORF">N0F65_008892</name>
</gene>
<sequence length="283" mass="31664">GAAGLRARRSVRAPTSVHALAPCHRAAFSSKSDKSSAKLSAFDGVDGIIQYANRCTARLPSYERYKKENVFPPSGFDFLNFFLFIKLQLPTSTEIDACEFLNGAQFACDLTMNTMYLPEFVNYATGAITESPAAETLRRGLSPECFDAFLFGMRESSKIGNSFELKKLDINGVFLHGVEWERMTLAELRRDEQMRRAAAQQDAADPTSPPAIDGSAPADDEEALKTMVERMRIDVLFESKEHLHVRMAEGEDQDIIKDSQAVWRFESLVTQPSDVDWRIVSVF</sequence>
<evidence type="ECO:0000313" key="3">
    <source>
        <dbReference type="Proteomes" id="UP001146120"/>
    </source>
</evidence>
<feature type="non-terminal residue" evidence="2">
    <location>
        <position position="1"/>
    </location>
</feature>
<name>A0AAV2YXH7_9STRA</name>